<name>A0A9P8AUW9_9AGAR</name>
<keyword evidence="1" id="KW-0472">Membrane</keyword>
<protein>
    <submittedName>
        <fullName evidence="2">Uncharacterized protein</fullName>
    </submittedName>
</protein>
<sequence>MAFSAKNVDHLLVGFMQSSLGPWLTGIRAIHAATIAGLLAWMLSPMLESALFSIHPLSTVSLSLPVTVHSLTFPRYSCPFFMFTARTFAPDLSSRALNKYRGTAFYAVVFRILGRIYSLTTLFNLILRVSVMGNDYSEHAVPSLTNQTL</sequence>
<organism evidence="2 3">
    <name type="scientific">Guyanagaster necrorhizus</name>
    <dbReference type="NCBI Taxonomy" id="856835"/>
    <lineage>
        <taxon>Eukaryota</taxon>
        <taxon>Fungi</taxon>
        <taxon>Dikarya</taxon>
        <taxon>Basidiomycota</taxon>
        <taxon>Agaricomycotina</taxon>
        <taxon>Agaricomycetes</taxon>
        <taxon>Agaricomycetidae</taxon>
        <taxon>Agaricales</taxon>
        <taxon>Marasmiineae</taxon>
        <taxon>Physalacriaceae</taxon>
        <taxon>Guyanagaster</taxon>
    </lineage>
</organism>
<dbReference type="Proteomes" id="UP000812287">
    <property type="component" value="Unassembled WGS sequence"/>
</dbReference>
<accession>A0A9P8AUW9</accession>
<evidence type="ECO:0000313" key="3">
    <source>
        <dbReference type="Proteomes" id="UP000812287"/>
    </source>
</evidence>
<feature type="transmembrane region" description="Helical" evidence="1">
    <location>
        <begin position="20"/>
        <end position="43"/>
    </location>
</feature>
<reference evidence="2" key="1">
    <citation type="submission" date="2020-11" db="EMBL/GenBank/DDBJ databases">
        <title>Adaptations for nitrogen fixation in a non-lichenized fungal sporocarp promotes dispersal by wood-feeding termites.</title>
        <authorList>
            <consortium name="DOE Joint Genome Institute"/>
            <person name="Koch R.A."/>
            <person name="Yoon G."/>
            <person name="Arayal U."/>
            <person name="Lail K."/>
            <person name="Amirebrahimi M."/>
            <person name="Labutti K."/>
            <person name="Lipzen A."/>
            <person name="Riley R."/>
            <person name="Barry K."/>
            <person name="Henrissat B."/>
            <person name="Grigoriev I.V."/>
            <person name="Herr J.R."/>
            <person name="Aime M.C."/>
        </authorList>
    </citation>
    <scope>NUCLEOTIDE SEQUENCE</scope>
    <source>
        <strain evidence="2">MCA 3950</strain>
    </source>
</reference>
<keyword evidence="1" id="KW-1133">Transmembrane helix</keyword>
<dbReference type="RefSeq" id="XP_043042408.1">
    <property type="nucleotide sequence ID" value="XM_043185839.1"/>
</dbReference>
<evidence type="ECO:0000256" key="1">
    <source>
        <dbReference type="SAM" id="Phobius"/>
    </source>
</evidence>
<keyword evidence="1" id="KW-0812">Transmembrane</keyword>
<evidence type="ECO:0000313" key="2">
    <source>
        <dbReference type="EMBL" id="KAG7448908.1"/>
    </source>
</evidence>
<gene>
    <name evidence="2" type="ORF">BT62DRAFT_929979</name>
</gene>
<proteinExistence type="predicted"/>
<dbReference type="AlphaFoldDB" id="A0A9P8AUW9"/>
<keyword evidence="3" id="KW-1185">Reference proteome</keyword>
<feature type="transmembrane region" description="Helical" evidence="1">
    <location>
        <begin position="104"/>
        <end position="127"/>
    </location>
</feature>
<comment type="caution">
    <text evidence="2">The sequence shown here is derived from an EMBL/GenBank/DDBJ whole genome shotgun (WGS) entry which is preliminary data.</text>
</comment>
<dbReference type="EMBL" id="MU250529">
    <property type="protein sequence ID" value="KAG7448908.1"/>
    <property type="molecule type" value="Genomic_DNA"/>
</dbReference>
<dbReference type="GeneID" id="66108136"/>